<dbReference type="SUPFAM" id="SSF54862">
    <property type="entry name" value="4Fe-4S ferredoxins"/>
    <property type="match status" value="1"/>
</dbReference>
<dbReference type="InterPro" id="IPR006311">
    <property type="entry name" value="TAT_signal"/>
</dbReference>
<feature type="domain" description="4Fe-4S ferredoxin-type" evidence="2">
    <location>
        <begin position="769"/>
        <end position="799"/>
    </location>
</feature>
<dbReference type="SUPFAM" id="SSF53706">
    <property type="entry name" value="Formate dehydrogenase/DMSO reductase, domains 1-3"/>
    <property type="match status" value="1"/>
</dbReference>
<feature type="domain" description="4Fe-4S ferredoxin-type" evidence="2">
    <location>
        <begin position="822"/>
        <end position="853"/>
    </location>
</feature>
<sequence>MPPRRIPPASGPGSHSGQEPPDDGRRRFLKTMAVSAALAGAGCGNETPEAIVPYVDMPEGTVPGEPVFYATTLLRGGYGMGVLVETNMGRPIKVEGNPAHPASLGATDVFSQAAILQLWDPDRSRTVMKGAQISTWDAFQGDVQPRLQALDATGGKGLRLLTGSLTSPTLLAQIGRWQRRYPQARWHRHDPARDAAAGAAASRLFGKFVAARYRLDQARVVVTLDCDLFSLLPNSARNAHDFMQRRRGSQARNRLYAVEATPTLCGAVADQRLSLPPAAIDGLLRRLAEKLGVAPGDGPALMPQDHPAPGAPGGERWISALAAQLRAAQGASLLAPGPALSMASHELAWRLNQHLGNIGKTVIAVADQGQPAGLAELVDAMFKDEVQVLAMLGSNPGYDAPAALDFSGALGHVPCSVHMGLYRDETGHSATWHLPQAHDLESWGDACSLDGTASLAQPLIAPLYGGLAPHALMALLAGDTEKSAYEHVRKTWRERWQAGDDAEFEIRWSLALRNGLIEDPGALAALAPPVWPSATPGASGKSGANTAGMTNATRAEPALEPEPRTPASGPDLDPAAVAGDGDGASPILTAIFVLDASVAAGEFSNSAWLQELPRPFTKITWDNAAQIGPATARRHGLQNGDIVAIRSAGQGAAATIQAPVWITPGQAELTLALPLGYGRRHAGSTGNGVGFDAYPLQGADAAGGPLRTVQVTIAATGRRHSFARTQNHMEAEGRETVRLVGVGAKDAPAASRVAQPSLYPPRDYPGYAWGMSVDLDSCIGCNACTIACQAENNIPVVGKQEVANGREMHWIRIDLYQDAAAARTLFQPVACMHCENAPCEVVCPVGATMHDQEGLNVQVYNRCVGTRFCSNNCPYKARRFNFYQYADTAEASSRARQNPEVTVRRRGVMEKCTYCVQRISHARIESEKAGRQIADGEIVTACEAVCPTQAIVFGDINDPDSRVSAAKASGRDYALLHELNTRPRTTYLARIIDPDADLEADHG</sequence>
<feature type="region of interest" description="Disordered" evidence="1">
    <location>
        <begin position="1"/>
        <end position="25"/>
    </location>
</feature>
<organism evidence="3 4">
    <name type="scientific">Pollutimonas bauzanensis</name>
    <dbReference type="NCBI Taxonomy" id="658167"/>
    <lineage>
        <taxon>Bacteria</taxon>
        <taxon>Pseudomonadati</taxon>
        <taxon>Pseudomonadota</taxon>
        <taxon>Betaproteobacteria</taxon>
        <taxon>Burkholderiales</taxon>
        <taxon>Alcaligenaceae</taxon>
        <taxon>Pollutimonas</taxon>
    </lineage>
</organism>
<feature type="domain" description="4Fe-4S ferredoxin-type" evidence="2">
    <location>
        <begin position="854"/>
        <end position="883"/>
    </location>
</feature>
<reference evidence="3 4" key="1">
    <citation type="submission" date="2016-11" db="EMBL/GenBank/DDBJ databases">
        <authorList>
            <person name="Jaros S."/>
            <person name="Januszkiewicz K."/>
            <person name="Wedrychowicz H."/>
        </authorList>
    </citation>
    <scope>NUCLEOTIDE SEQUENCE [LARGE SCALE GENOMIC DNA]</scope>
    <source>
        <strain evidence="3 4">CGMCC 1.10190</strain>
    </source>
</reference>
<dbReference type="Pfam" id="PF13247">
    <property type="entry name" value="Fer4_11"/>
    <property type="match status" value="1"/>
</dbReference>
<dbReference type="Gene3D" id="3.30.70.20">
    <property type="match status" value="2"/>
</dbReference>
<feature type="compositionally biased region" description="Low complexity" evidence="1">
    <location>
        <begin position="569"/>
        <end position="579"/>
    </location>
</feature>
<dbReference type="Gene3D" id="2.40.40.20">
    <property type="match status" value="1"/>
</dbReference>
<dbReference type="STRING" id="658167.SAMN04488135_105165"/>
<gene>
    <name evidence="3" type="ORF">SAMN04488135_105165</name>
</gene>
<dbReference type="EMBL" id="FQXE01000005">
    <property type="protein sequence ID" value="SHH84571.1"/>
    <property type="molecule type" value="Genomic_DNA"/>
</dbReference>
<proteinExistence type="predicted"/>
<dbReference type="InterPro" id="IPR009010">
    <property type="entry name" value="Asp_de-COase-like_dom_sf"/>
</dbReference>
<dbReference type="InterPro" id="IPR017896">
    <property type="entry name" value="4Fe4S_Fe-S-bd"/>
</dbReference>
<dbReference type="Proteomes" id="UP000184226">
    <property type="component" value="Unassembled WGS sequence"/>
</dbReference>
<dbReference type="PROSITE" id="PS51318">
    <property type="entry name" value="TAT"/>
    <property type="match status" value="1"/>
</dbReference>
<feature type="compositionally biased region" description="Pro residues" evidence="1">
    <location>
        <begin position="1"/>
        <end position="10"/>
    </location>
</feature>
<evidence type="ECO:0000259" key="2">
    <source>
        <dbReference type="PROSITE" id="PS51379"/>
    </source>
</evidence>
<dbReference type="SUPFAM" id="SSF50692">
    <property type="entry name" value="ADC-like"/>
    <property type="match status" value="1"/>
</dbReference>
<keyword evidence="4" id="KW-1185">Reference proteome</keyword>
<protein>
    <submittedName>
        <fullName evidence="3">Prokaryotic molybdopterin-containing oxidoreductase family, iron-sulfur binding subunit</fullName>
    </submittedName>
</protein>
<accession>A0A1M5WAT9</accession>
<dbReference type="AlphaFoldDB" id="A0A1M5WAT9"/>
<name>A0A1M5WAT9_9BURK</name>
<evidence type="ECO:0000313" key="3">
    <source>
        <dbReference type="EMBL" id="SHH84571.1"/>
    </source>
</evidence>
<dbReference type="Gene3D" id="3.40.50.740">
    <property type="match status" value="1"/>
</dbReference>
<dbReference type="CDD" id="cd10551">
    <property type="entry name" value="PsrB"/>
    <property type="match status" value="1"/>
</dbReference>
<dbReference type="RefSeq" id="WP_245801241.1">
    <property type="nucleotide sequence ID" value="NZ_FQXE01000005.1"/>
</dbReference>
<feature type="region of interest" description="Disordered" evidence="1">
    <location>
        <begin position="554"/>
        <end position="580"/>
    </location>
</feature>
<dbReference type="PROSITE" id="PS51379">
    <property type="entry name" value="4FE4S_FER_2"/>
    <property type="match status" value="3"/>
</dbReference>
<evidence type="ECO:0000313" key="4">
    <source>
        <dbReference type="Proteomes" id="UP000184226"/>
    </source>
</evidence>
<evidence type="ECO:0000256" key="1">
    <source>
        <dbReference type="SAM" id="MobiDB-lite"/>
    </source>
</evidence>
<dbReference type="PANTHER" id="PTHR42783:SF3">
    <property type="entry name" value="GLUTAMATE SYNTHASE [NADPH] SMALL CHAIN-RELATED"/>
    <property type="match status" value="1"/>
</dbReference>
<dbReference type="PANTHER" id="PTHR42783">
    <property type="entry name" value="GLUTAMATE SYNTHASE [NADPH] SMALL CHAIN"/>
    <property type="match status" value="1"/>
</dbReference>
<dbReference type="CDD" id="cd02784">
    <property type="entry name" value="MopB_CT_PHLH"/>
    <property type="match status" value="1"/>
</dbReference>